<dbReference type="EMBL" id="OIVN01001686">
    <property type="protein sequence ID" value="SPC96639.1"/>
    <property type="molecule type" value="Genomic_DNA"/>
</dbReference>
<dbReference type="InterPro" id="IPR050209">
    <property type="entry name" value="Rab_GTPases_membrane_traffic"/>
</dbReference>
<dbReference type="GO" id="GO:0005525">
    <property type="term" value="F:GTP binding"/>
    <property type="evidence" value="ECO:0007669"/>
    <property type="project" value="InterPro"/>
</dbReference>
<accession>A0A2N9GBA1</accession>
<dbReference type="GO" id="GO:0003924">
    <property type="term" value="F:GTPase activity"/>
    <property type="evidence" value="ECO:0007669"/>
    <property type="project" value="InterPro"/>
</dbReference>
<protein>
    <submittedName>
        <fullName evidence="2">Uncharacterized protein</fullName>
    </submittedName>
</protein>
<dbReference type="Gene3D" id="3.40.50.300">
    <property type="entry name" value="P-loop containing nucleotide triphosphate hydrolases"/>
    <property type="match status" value="1"/>
</dbReference>
<dbReference type="InterPro" id="IPR001806">
    <property type="entry name" value="Small_GTPase"/>
</dbReference>
<dbReference type="InterPro" id="IPR005225">
    <property type="entry name" value="Small_GTP-bd"/>
</dbReference>
<dbReference type="PANTHER" id="PTHR47979">
    <property type="entry name" value="DRAB11-RELATED"/>
    <property type="match status" value="1"/>
</dbReference>
<dbReference type="Pfam" id="PF00071">
    <property type="entry name" value="Ras"/>
    <property type="match status" value="1"/>
</dbReference>
<evidence type="ECO:0000313" key="2">
    <source>
        <dbReference type="EMBL" id="SPC96639.1"/>
    </source>
</evidence>
<dbReference type="FunFam" id="3.40.50.300:FF:001447">
    <property type="entry name" value="Ras-related protein Rab-1B"/>
    <property type="match status" value="1"/>
</dbReference>
<dbReference type="SMART" id="SM00175">
    <property type="entry name" value="RAB"/>
    <property type="match status" value="1"/>
</dbReference>
<dbReference type="PROSITE" id="PS51419">
    <property type="entry name" value="RAB"/>
    <property type="match status" value="1"/>
</dbReference>
<dbReference type="SUPFAM" id="SSF52540">
    <property type="entry name" value="P-loop containing nucleoside triphosphate hydrolases"/>
    <property type="match status" value="1"/>
</dbReference>
<dbReference type="NCBIfam" id="TIGR00231">
    <property type="entry name" value="small_GTP"/>
    <property type="match status" value="1"/>
</dbReference>
<dbReference type="PRINTS" id="PR00449">
    <property type="entry name" value="RASTRNSFRMNG"/>
</dbReference>
<name>A0A2N9GBA1_FAGSY</name>
<dbReference type="InterPro" id="IPR027417">
    <property type="entry name" value="P-loop_NTPase"/>
</dbReference>
<dbReference type="AlphaFoldDB" id="A0A2N9GBA1"/>
<reference evidence="2" key="1">
    <citation type="submission" date="2018-02" db="EMBL/GenBank/DDBJ databases">
        <authorList>
            <person name="Cohen D.B."/>
            <person name="Kent A.D."/>
        </authorList>
    </citation>
    <scope>NUCLEOTIDE SEQUENCE</scope>
</reference>
<comment type="similarity">
    <text evidence="1">Belongs to the small GTPase superfamily. Rab family.</text>
</comment>
<proteinExistence type="inferred from homology"/>
<organism evidence="2">
    <name type="scientific">Fagus sylvatica</name>
    <name type="common">Beechnut</name>
    <dbReference type="NCBI Taxonomy" id="28930"/>
    <lineage>
        <taxon>Eukaryota</taxon>
        <taxon>Viridiplantae</taxon>
        <taxon>Streptophyta</taxon>
        <taxon>Embryophyta</taxon>
        <taxon>Tracheophyta</taxon>
        <taxon>Spermatophyta</taxon>
        <taxon>Magnoliopsida</taxon>
        <taxon>eudicotyledons</taxon>
        <taxon>Gunneridae</taxon>
        <taxon>Pentapetalae</taxon>
        <taxon>rosids</taxon>
        <taxon>fabids</taxon>
        <taxon>Fagales</taxon>
        <taxon>Fagaceae</taxon>
        <taxon>Fagus</taxon>
    </lineage>
</organism>
<sequence length="171" mass="18655">MEHSKEGIGDEEEYLLKIVVIGDSTVGKSNLLSCFDRNEFDNNSKATIGVEFQTQAVEIDGKEVKARSWDIVGQERFRVVTSTYYRGMVAGSMAWALIRDRGLQTATMNIDGGYVDKTPRNVPPMTSFGDVVTPWEVKSVFVNGMDGTVAVAAAAWSSAFRLGRCLVGFGG</sequence>
<evidence type="ECO:0000256" key="1">
    <source>
        <dbReference type="ARBA" id="ARBA00006270"/>
    </source>
</evidence>
<gene>
    <name evidence="2" type="ORF">FSB_LOCUS24521</name>
</gene>